<evidence type="ECO:0000256" key="1">
    <source>
        <dbReference type="ARBA" id="ARBA00004225"/>
    </source>
</evidence>
<evidence type="ECO:0000256" key="8">
    <source>
        <dbReference type="ARBA" id="ARBA00023136"/>
    </source>
</evidence>
<keyword evidence="7" id="KW-0496">Mitochondrion</keyword>
<evidence type="ECO:0000313" key="11">
    <source>
        <dbReference type="EMBL" id="RHY31448.1"/>
    </source>
</evidence>
<dbReference type="GO" id="GO:0031966">
    <property type="term" value="C:mitochondrial membrane"/>
    <property type="evidence" value="ECO:0007669"/>
    <property type="project" value="UniProtKB-SubCell"/>
</dbReference>
<keyword evidence="8 9" id="KW-0472">Membrane</keyword>
<dbReference type="GO" id="GO:0005469">
    <property type="term" value="F:succinate:fumarate antiporter activity"/>
    <property type="evidence" value="ECO:0007669"/>
    <property type="project" value="TreeGrafter"/>
</dbReference>
<feature type="repeat" description="Solcar" evidence="9">
    <location>
        <begin position="253"/>
        <end position="343"/>
    </location>
</feature>
<dbReference type="InterPro" id="IPR018108">
    <property type="entry name" value="MCP_transmembrane"/>
</dbReference>
<evidence type="ECO:0000256" key="2">
    <source>
        <dbReference type="ARBA" id="ARBA00006375"/>
    </source>
</evidence>
<evidence type="ECO:0000256" key="3">
    <source>
        <dbReference type="ARBA" id="ARBA00022448"/>
    </source>
</evidence>
<dbReference type="SUPFAM" id="SSF103506">
    <property type="entry name" value="Mitochondrial carrier"/>
    <property type="match status" value="1"/>
</dbReference>
<reference evidence="11 12" key="1">
    <citation type="submission" date="2018-08" db="EMBL/GenBank/DDBJ databases">
        <title>Aphanomyces genome sequencing and annotation.</title>
        <authorList>
            <person name="Minardi D."/>
            <person name="Oidtmann B."/>
            <person name="Van Der Giezen M."/>
            <person name="Studholme D.J."/>
        </authorList>
    </citation>
    <scope>NUCLEOTIDE SEQUENCE [LARGE SCALE GENOMIC DNA]</scope>
    <source>
        <strain evidence="11 12">NJM0002</strain>
    </source>
</reference>
<feature type="repeat" description="Solcar" evidence="9">
    <location>
        <begin position="63"/>
        <end position="146"/>
    </location>
</feature>
<keyword evidence="5" id="KW-0677">Repeat</keyword>
<evidence type="ECO:0000256" key="4">
    <source>
        <dbReference type="ARBA" id="ARBA00022692"/>
    </source>
</evidence>
<dbReference type="PROSITE" id="PS50920">
    <property type="entry name" value="SOLCAR"/>
    <property type="match status" value="3"/>
</dbReference>
<dbReference type="Proteomes" id="UP000285060">
    <property type="component" value="Unassembled WGS sequence"/>
</dbReference>
<keyword evidence="6" id="KW-1133">Transmembrane helix</keyword>
<dbReference type="VEuPathDB" id="FungiDB:H310_01461"/>
<dbReference type="Pfam" id="PF00153">
    <property type="entry name" value="Mito_carr"/>
    <property type="match status" value="3"/>
</dbReference>
<dbReference type="EMBL" id="QUSY01000213">
    <property type="protein sequence ID" value="RHY31448.1"/>
    <property type="molecule type" value="Genomic_DNA"/>
</dbReference>
<dbReference type="InterPro" id="IPR023395">
    <property type="entry name" value="MCP_dom_sf"/>
</dbReference>
<feature type="repeat" description="Solcar" evidence="9">
    <location>
        <begin position="154"/>
        <end position="243"/>
    </location>
</feature>
<evidence type="ECO:0000256" key="10">
    <source>
        <dbReference type="RuleBase" id="RU000488"/>
    </source>
</evidence>
<keyword evidence="12" id="KW-1185">Reference proteome</keyword>
<evidence type="ECO:0000313" key="12">
    <source>
        <dbReference type="Proteomes" id="UP000285060"/>
    </source>
</evidence>
<evidence type="ECO:0000256" key="5">
    <source>
        <dbReference type="ARBA" id="ARBA00022737"/>
    </source>
</evidence>
<dbReference type="PANTHER" id="PTHR45788">
    <property type="entry name" value="SUCCINATE/FUMARATE MITOCHONDRIAL TRANSPORTER-RELATED"/>
    <property type="match status" value="1"/>
</dbReference>
<proteinExistence type="inferred from homology"/>
<comment type="similarity">
    <text evidence="2 10">Belongs to the mitochondrial carrier (TC 2.A.29) family.</text>
</comment>
<evidence type="ECO:0008006" key="13">
    <source>
        <dbReference type="Google" id="ProtNLM"/>
    </source>
</evidence>
<evidence type="ECO:0000256" key="7">
    <source>
        <dbReference type="ARBA" id="ARBA00023128"/>
    </source>
</evidence>
<protein>
    <recommendedName>
        <fullName evidence="13">Mitochondrial carrier protein</fullName>
    </recommendedName>
</protein>
<dbReference type="Gene3D" id="1.50.40.10">
    <property type="entry name" value="Mitochondrial carrier domain"/>
    <property type="match status" value="1"/>
</dbReference>
<evidence type="ECO:0000256" key="9">
    <source>
        <dbReference type="PROSITE-ProRule" id="PRU00282"/>
    </source>
</evidence>
<gene>
    <name evidence="11" type="ORF">DYB32_003479</name>
</gene>
<dbReference type="AlphaFoldDB" id="A0A3R6Z130"/>
<keyword evidence="4 9" id="KW-0812">Transmembrane</keyword>
<comment type="subcellular location">
    <subcellularLocation>
        <location evidence="1">Mitochondrion membrane</location>
        <topology evidence="1">Multi-pass membrane protein</topology>
    </subcellularLocation>
</comment>
<accession>A0A3R6Z130</accession>
<organism evidence="11 12">
    <name type="scientific">Aphanomyces invadans</name>
    <dbReference type="NCBI Taxonomy" id="157072"/>
    <lineage>
        <taxon>Eukaryota</taxon>
        <taxon>Sar</taxon>
        <taxon>Stramenopiles</taxon>
        <taxon>Oomycota</taxon>
        <taxon>Saprolegniomycetes</taxon>
        <taxon>Saprolegniales</taxon>
        <taxon>Verrucalvaceae</taxon>
        <taxon>Aphanomyces</taxon>
    </lineage>
</organism>
<keyword evidence="3 10" id="KW-0813">Transport</keyword>
<dbReference type="InterPro" id="IPR049563">
    <property type="entry name" value="TXTP-like"/>
</dbReference>
<name>A0A3R6Z130_9STRA</name>
<evidence type="ECO:0000256" key="6">
    <source>
        <dbReference type="ARBA" id="ARBA00022989"/>
    </source>
</evidence>
<sequence>MLRLCLQIVASSMATKQLVATDCLRRQRCHSQISLVAMSATVEAAVPKSLSTSSAAKTEERKVSKTLKTFGGMAGGFVEACTLQPLDTVKTRLQLSGGKDGAITVARKIVAEEGAAALYKGLTPFVLHLVIKYSLRFSTNEFYRGLLSDKDGKVTPFRGFLAGAGAGITEAIFIVTPFEVVKTRLQQQKGSTNLKYHGPVHAAQTIFREEGAAALWKGCVPTMTRQGLNQCFLFGSYDLLKSALWGLSRDDKISSHQALVTGMVAGMLGPVFNTPVDVAKTRLMAQANKVGEAGKYTGMVQCIQTVAKEEGVGALYRGLIPRMARVAPGQGITFAVMETVCKIFA</sequence>
<dbReference type="PANTHER" id="PTHR45788:SF2">
    <property type="entry name" value="SUCCINATE_FUMARATE MITOCHONDRIAL TRANSPORTER"/>
    <property type="match status" value="1"/>
</dbReference>
<comment type="caution">
    <text evidence="11">The sequence shown here is derived from an EMBL/GenBank/DDBJ whole genome shotgun (WGS) entry which is preliminary data.</text>
</comment>